<feature type="compositionally biased region" description="Basic and acidic residues" evidence="7">
    <location>
        <begin position="688"/>
        <end position="697"/>
    </location>
</feature>
<feature type="compositionally biased region" description="Pro residues" evidence="7">
    <location>
        <begin position="701"/>
        <end position="717"/>
    </location>
</feature>
<feature type="compositionally biased region" description="Basic residues" evidence="7">
    <location>
        <begin position="83"/>
        <end position="107"/>
    </location>
</feature>
<feature type="region of interest" description="Disordered" evidence="7">
    <location>
        <begin position="763"/>
        <end position="830"/>
    </location>
</feature>
<accession>A0A8S1DDR2</accession>
<feature type="region of interest" description="Disordered" evidence="7">
    <location>
        <begin position="1"/>
        <end position="179"/>
    </location>
</feature>
<dbReference type="PANTHER" id="PTHR13119">
    <property type="entry name" value="ZINC FINGER CCCH DOMAIN-CONTAINING PROTEI"/>
    <property type="match status" value="1"/>
</dbReference>
<evidence type="ECO:0000256" key="5">
    <source>
        <dbReference type="ARBA" id="ARBA00022833"/>
    </source>
</evidence>
<dbReference type="Proteomes" id="UP000494165">
    <property type="component" value="Unassembled WGS sequence"/>
</dbReference>
<evidence type="ECO:0000259" key="8">
    <source>
        <dbReference type="PROSITE" id="PS50103"/>
    </source>
</evidence>
<keyword evidence="3" id="KW-0677">Repeat</keyword>
<dbReference type="InterPro" id="IPR054361">
    <property type="entry name" value="Znf-CCCH_ZC3H4/6/8"/>
</dbReference>
<dbReference type="GO" id="GO:0008270">
    <property type="term" value="F:zinc ion binding"/>
    <property type="evidence" value="ECO:0007669"/>
    <property type="project" value="UniProtKB-KW"/>
</dbReference>
<name>A0A8S1DDR2_9INSE</name>
<feature type="domain" description="C3H1-type" evidence="8">
    <location>
        <begin position="213"/>
        <end position="240"/>
    </location>
</feature>
<evidence type="ECO:0000313" key="10">
    <source>
        <dbReference type="Proteomes" id="UP000494165"/>
    </source>
</evidence>
<keyword evidence="5 6" id="KW-0862">Zinc</keyword>
<evidence type="ECO:0000256" key="4">
    <source>
        <dbReference type="ARBA" id="ARBA00022771"/>
    </source>
</evidence>
<feature type="compositionally biased region" description="Acidic residues" evidence="7">
    <location>
        <begin position="26"/>
        <end position="51"/>
    </location>
</feature>
<dbReference type="Pfam" id="PF22623">
    <property type="entry name" value="zf-CCCH_9"/>
    <property type="match status" value="1"/>
</dbReference>
<gene>
    <name evidence="9" type="ORF">CLODIP_2_CD15077</name>
</gene>
<feature type="region of interest" description="Disordered" evidence="7">
    <location>
        <begin position="330"/>
        <end position="414"/>
    </location>
</feature>
<dbReference type="InterPro" id="IPR045124">
    <property type="entry name" value="Su(sable)-like"/>
</dbReference>
<feature type="zinc finger region" description="C3H1-type" evidence="6">
    <location>
        <begin position="213"/>
        <end position="240"/>
    </location>
</feature>
<dbReference type="EMBL" id="CADEPI010000169">
    <property type="protein sequence ID" value="CAB3378640.1"/>
    <property type="molecule type" value="Genomic_DNA"/>
</dbReference>
<feature type="compositionally biased region" description="Low complexity" evidence="7">
    <location>
        <begin position="563"/>
        <end position="573"/>
    </location>
</feature>
<feature type="region of interest" description="Disordered" evidence="7">
    <location>
        <begin position="672"/>
        <end position="717"/>
    </location>
</feature>
<dbReference type="InterPro" id="IPR000571">
    <property type="entry name" value="Znf_CCCH"/>
</dbReference>
<evidence type="ECO:0000256" key="6">
    <source>
        <dbReference type="PROSITE-ProRule" id="PRU00723"/>
    </source>
</evidence>
<proteinExistence type="predicted"/>
<keyword evidence="10" id="KW-1185">Reference proteome</keyword>
<organism evidence="9 10">
    <name type="scientific">Cloeon dipterum</name>
    <dbReference type="NCBI Taxonomy" id="197152"/>
    <lineage>
        <taxon>Eukaryota</taxon>
        <taxon>Metazoa</taxon>
        <taxon>Ecdysozoa</taxon>
        <taxon>Arthropoda</taxon>
        <taxon>Hexapoda</taxon>
        <taxon>Insecta</taxon>
        <taxon>Pterygota</taxon>
        <taxon>Palaeoptera</taxon>
        <taxon>Ephemeroptera</taxon>
        <taxon>Pisciforma</taxon>
        <taxon>Baetidae</taxon>
        <taxon>Cloeon</taxon>
    </lineage>
</organism>
<dbReference type="Gene3D" id="4.10.1000.10">
    <property type="entry name" value="Zinc finger, CCCH-type"/>
    <property type="match status" value="1"/>
</dbReference>
<sequence>MALESVESNYVHADDGLINAGKNDSEAEEDLEDGEIADDDEVEEGAIEEEAGSAQPPVESRKSPANKRPQEFDRRSPPVAGRHEHHKAGKRKRRAEKTQQRNKKKRQHENSSDHHNRFPQGPSDRKHSRDADDEGFVREGFASDDEGAHSRKRKRMDFAERRNNRRASPEKRDKPHQRVRHIPEHRKKPCMFYLQGKCHKGDMCTYLHTGTPDHKNELCKFYLMDCCAKKEKCLYMHSEFPCKFFHTGMKCYSKENCKFSHDPLTDRTREILLKHIETAPKEILGEFPQLPRNEVGEVILPTAIPPANMDGSIPSLLDIRIYSVDKNKVQDPQLRQRQEDQRVDREEQQQEAPVFNFYRDLSEQGSEKKRNISPRKSIRDDSDDENGLVIMDDREDDSSHRESGGEDVVVPSNLPKRQRELFLRIQHQQQQRDAEAAANTDDEEQKKSDDEDDESGARAEKWYSSDDEEEERSLTEVLKNLDKVTDRPADSKPNAKTAMPSSFDLSGIKLNEDLTKLLNTIKPKETVVNSMDSDMDSRNMNSFYRETMDPRARDPRSRPEPPRVQQQPQPSFSKDVDLRVPPTQKVDTDLRQTLFGDTDLRIGPMEIAFKPPPLHLPCEEIDCSIDLNPAIEFKLKPFPVEKPDYSGLRLNPRDPAVRQDPRLQKLLSELDLNSASPMSPPGPSQNDPRQRAADPRMARAPPQPTIIPTQPQQPQPPMMDMAQIMMMQQQQQMPMGQEGMLGPMAPHMMQQMMASSFMPNMQMQQQRNNYQPQPQNQPRSRGGRGWNRGRGRGRGGGFRNNRGWGNFDRDRRDTRMSPPDRTPEYSNDSD</sequence>
<dbReference type="OrthoDB" id="411372at2759"/>
<dbReference type="GO" id="GO:0003723">
    <property type="term" value="F:RNA binding"/>
    <property type="evidence" value="ECO:0007669"/>
    <property type="project" value="InterPro"/>
</dbReference>
<protein>
    <recommendedName>
        <fullName evidence="8">C3H1-type domain-containing protein</fullName>
    </recommendedName>
</protein>
<dbReference type="GO" id="GO:0045892">
    <property type="term" value="P:negative regulation of DNA-templated transcription"/>
    <property type="evidence" value="ECO:0007669"/>
    <property type="project" value="InterPro"/>
</dbReference>
<keyword evidence="1" id="KW-0597">Phosphoprotein</keyword>
<feature type="compositionally biased region" description="Basic and acidic residues" evidence="7">
    <location>
        <begin position="360"/>
        <end position="370"/>
    </location>
</feature>
<dbReference type="PANTHER" id="PTHR13119:SF12">
    <property type="entry name" value="PROTEIN SUPPRESSOR OF SABLE"/>
    <property type="match status" value="1"/>
</dbReference>
<feature type="region of interest" description="Disordered" evidence="7">
    <location>
        <begin position="426"/>
        <end position="502"/>
    </location>
</feature>
<feature type="compositionally biased region" description="Basic and acidic residues" evidence="7">
    <location>
        <begin position="156"/>
        <end position="173"/>
    </location>
</feature>
<feature type="compositionally biased region" description="Basic and acidic residues" evidence="7">
    <location>
        <begin position="330"/>
        <end position="348"/>
    </location>
</feature>
<feature type="region of interest" description="Disordered" evidence="7">
    <location>
        <begin position="545"/>
        <end position="577"/>
    </location>
</feature>
<evidence type="ECO:0000256" key="3">
    <source>
        <dbReference type="ARBA" id="ARBA00022737"/>
    </source>
</evidence>
<comment type="caution">
    <text evidence="9">The sequence shown here is derived from an EMBL/GenBank/DDBJ whole genome shotgun (WGS) entry which is preliminary data.</text>
</comment>
<feature type="compositionally biased region" description="Low complexity" evidence="7">
    <location>
        <begin position="763"/>
        <end position="780"/>
    </location>
</feature>
<feature type="compositionally biased region" description="Basic and acidic residues" evidence="7">
    <location>
        <begin position="479"/>
        <end position="490"/>
    </location>
</feature>
<reference evidence="9 10" key="1">
    <citation type="submission" date="2020-04" db="EMBL/GenBank/DDBJ databases">
        <authorList>
            <person name="Alioto T."/>
            <person name="Alioto T."/>
            <person name="Gomez Garrido J."/>
        </authorList>
    </citation>
    <scope>NUCLEOTIDE SEQUENCE [LARGE SCALE GENOMIC DNA]</scope>
</reference>
<feature type="compositionally biased region" description="Basic and acidic residues" evidence="7">
    <location>
        <begin position="546"/>
        <end position="561"/>
    </location>
</feature>
<feature type="zinc finger region" description="C3H1-type" evidence="6">
    <location>
        <begin position="241"/>
        <end position="264"/>
    </location>
</feature>
<dbReference type="PROSITE" id="PS50103">
    <property type="entry name" value="ZF_C3H1"/>
    <property type="match status" value="3"/>
</dbReference>
<evidence type="ECO:0000256" key="7">
    <source>
        <dbReference type="SAM" id="MobiDB-lite"/>
    </source>
</evidence>
<dbReference type="AlphaFoldDB" id="A0A8S1DDR2"/>
<evidence type="ECO:0000256" key="1">
    <source>
        <dbReference type="ARBA" id="ARBA00022553"/>
    </source>
</evidence>
<keyword evidence="2 6" id="KW-0479">Metal-binding</keyword>
<evidence type="ECO:0000313" key="9">
    <source>
        <dbReference type="EMBL" id="CAB3378640.1"/>
    </source>
</evidence>
<evidence type="ECO:0000256" key="2">
    <source>
        <dbReference type="ARBA" id="ARBA00022723"/>
    </source>
</evidence>
<keyword evidence="4 6" id="KW-0863">Zinc-finger</keyword>
<dbReference type="SMART" id="SM00356">
    <property type="entry name" value="ZnF_C3H1"/>
    <property type="match status" value="3"/>
</dbReference>
<feature type="domain" description="C3H1-type" evidence="8">
    <location>
        <begin position="241"/>
        <end position="264"/>
    </location>
</feature>
<feature type="compositionally biased region" description="Basic and acidic residues" evidence="7">
    <location>
        <begin position="444"/>
        <end position="464"/>
    </location>
</feature>
<dbReference type="GO" id="GO:0005634">
    <property type="term" value="C:nucleus"/>
    <property type="evidence" value="ECO:0007669"/>
    <property type="project" value="TreeGrafter"/>
</dbReference>
<dbReference type="InterPro" id="IPR036855">
    <property type="entry name" value="Znf_CCCH_sf"/>
</dbReference>
<dbReference type="SUPFAM" id="SSF90229">
    <property type="entry name" value="CCCH zinc finger"/>
    <property type="match status" value="3"/>
</dbReference>
<feature type="domain" description="C3H1-type" evidence="8">
    <location>
        <begin position="184"/>
        <end position="211"/>
    </location>
</feature>
<feature type="zinc finger region" description="C3H1-type" evidence="6">
    <location>
        <begin position="184"/>
        <end position="211"/>
    </location>
</feature>